<dbReference type="Proteomes" id="UP000499080">
    <property type="component" value="Unassembled WGS sequence"/>
</dbReference>
<reference evidence="1 2" key="1">
    <citation type="journal article" date="2019" name="Sci. Rep.">
        <title>Orb-weaving spider Araneus ventricosus genome elucidates the spidroin gene catalogue.</title>
        <authorList>
            <person name="Kono N."/>
            <person name="Nakamura H."/>
            <person name="Ohtoshi R."/>
            <person name="Moran D.A.P."/>
            <person name="Shinohara A."/>
            <person name="Yoshida Y."/>
            <person name="Fujiwara M."/>
            <person name="Mori M."/>
            <person name="Tomita M."/>
            <person name="Arakawa K."/>
        </authorList>
    </citation>
    <scope>NUCLEOTIDE SEQUENCE [LARGE SCALE GENOMIC DNA]</scope>
</reference>
<keyword evidence="2" id="KW-1185">Reference proteome</keyword>
<protein>
    <submittedName>
        <fullName evidence="1">Uncharacterized protein</fullName>
    </submittedName>
</protein>
<comment type="caution">
    <text evidence="1">The sequence shown here is derived from an EMBL/GenBank/DDBJ whole genome shotgun (WGS) entry which is preliminary data.</text>
</comment>
<evidence type="ECO:0000313" key="2">
    <source>
        <dbReference type="Proteomes" id="UP000499080"/>
    </source>
</evidence>
<dbReference type="AlphaFoldDB" id="A0A4Y2EDE9"/>
<gene>
    <name evidence="1" type="ORF">AVEN_66533_1</name>
</gene>
<proteinExistence type="predicted"/>
<name>A0A4Y2EDE9_ARAVE</name>
<evidence type="ECO:0000313" key="1">
    <source>
        <dbReference type="EMBL" id="GBM26299.1"/>
    </source>
</evidence>
<sequence length="121" mass="13875">MGEDNVLDLIRLSCLCLASLSQPLHSLRSEFSMSQTQIYNSGDKTIISKFIRLSSCVFPLSCPHTYYYEPGKSLSRNVSLRVGKKHLQRFWLAIGEVKPTPLTFATKGRFLKMLEFSRHLY</sequence>
<accession>A0A4Y2EDE9</accession>
<organism evidence="1 2">
    <name type="scientific">Araneus ventricosus</name>
    <name type="common">Orbweaver spider</name>
    <name type="synonym">Epeira ventricosa</name>
    <dbReference type="NCBI Taxonomy" id="182803"/>
    <lineage>
        <taxon>Eukaryota</taxon>
        <taxon>Metazoa</taxon>
        <taxon>Ecdysozoa</taxon>
        <taxon>Arthropoda</taxon>
        <taxon>Chelicerata</taxon>
        <taxon>Arachnida</taxon>
        <taxon>Araneae</taxon>
        <taxon>Araneomorphae</taxon>
        <taxon>Entelegynae</taxon>
        <taxon>Araneoidea</taxon>
        <taxon>Araneidae</taxon>
        <taxon>Araneus</taxon>
    </lineage>
</organism>
<dbReference type="EMBL" id="BGPR01000557">
    <property type="protein sequence ID" value="GBM26299.1"/>
    <property type="molecule type" value="Genomic_DNA"/>
</dbReference>